<proteinExistence type="predicted"/>
<dbReference type="EMBL" id="JAGIOF010000001">
    <property type="protein sequence ID" value="MBP2384641.1"/>
    <property type="molecule type" value="Genomic_DNA"/>
</dbReference>
<comment type="caution">
    <text evidence="1">The sequence shown here is derived from an EMBL/GenBank/DDBJ whole genome shotgun (WGS) entry which is preliminary data.</text>
</comment>
<gene>
    <name evidence="1" type="ORF">JOF47_000152</name>
</gene>
<accession>A0ABS4X8L3</accession>
<protein>
    <submittedName>
        <fullName evidence="1">Uncharacterized protein</fullName>
    </submittedName>
</protein>
<evidence type="ECO:0000313" key="2">
    <source>
        <dbReference type="Proteomes" id="UP001296993"/>
    </source>
</evidence>
<evidence type="ECO:0000313" key="1">
    <source>
        <dbReference type="EMBL" id="MBP2384641.1"/>
    </source>
</evidence>
<dbReference type="RefSeq" id="WP_209995293.1">
    <property type="nucleotide sequence ID" value="NZ_BAAAJY010000008.1"/>
</dbReference>
<name>A0ABS4X8L3_9MICC</name>
<sequence>MAPAQEERTLAVDAKDLRRKHHAEIVVFTKDEEGPGGSGMLYNTISLTDEVPDEEFDADVVWMNGPRRCVLDRLKITVPDNGKTTMVGPIPMQTIGTMRLPDLNGFLASEKPPYTEMTVGRSTEEFFSAGQQVYQLVSPSGDVCCMYSASLKVDPDNTPDRIATLGERLNQPEGWEYRAPTLEKDLVVRALRGGASLHLAASPVPPGEIGHTSMRNMEVAI</sequence>
<reference evidence="1 2" key="1">
    <citation type="submission" date="2021-03" db="EMBL/GenBank/DDBJ databases">
        <title>Sequencing the genomes of 1000 actinobacteria strains.</title>
        <authorList>
            <person name="Klenk H.-P."/>
        </authorList>
    </citation>
    <scope>NUCLEOTIDE SEQUENCE [LARGE SCALE GENOMIC DNA]</scope>
    <source>
        <strain evidence="1 2">DSM 15797</strain>
    </source>
</reference>
<organism evidence="1 2">
    <name type="scientific">Paeniglutamicibacter kerguelensis</name>
    <dbReference type="NCBI Taxonomy" id="254788"/>
    <lineage>
        <taxon>Bacteria</taxon>
        <taxon>Bacillati</taxon>
        <taxon>Actinomycetota</taxon>
        <taxon>Actinomycetes</taxon>
        <taxon>Micrococcales</taxon>
        <taxon>Micrococcaceae</taxon>
        <taxon>Paeniglutamicibacter</taxon>
    </lineage>
</organism>
<dbReference type="Proteomes" id="UP001296993">
    <property type="component" value="Unassembled WGS sequence"/>
</dbReference>
<keyword evidence="2" id="KW-1185">Reference proteome</keyword>